<dbReference type="EMBL" id="NAJP01000068">
    <property type="protein sequence ID" value="TKA35544.1"/>
    <property type="molecule type" value="Genomic_DNA"/>
</dbReference>
<feature type="region of interest" description="Disordered" evidence="1">
    <location>
        <begin position="1"/>
        <end position="38"/>
    </location>
</feature>
<dbReference type="AlphaFoldDB" id="A0A4U0UIZ4"/>
<evidence type="ECO:0000256" key="1">
    <source>
        <dbReference type="SAM" id="MobiDB-lite"/>
    </source>
</evidence>
<reference evidence="2 3" key="1">
    <citation type="submission" date="2017-03" db="EMBL/GenBank/DDBJ databases">
        <title>Genomes of endolithic fungi from Antarctica.</title>
        <authorList>
            <person name="Coleine C."/>
            <person name="Masonjones S."/>
            <person name="Stajich J.E."/>
        </authorList>
    </citation>
    <scope>NUCLEOTIDE SEQUENCE [LARGE SCALE GENOMIC DNA]</scope>
    <source>
        <strain evidence="2 3">CCFEE 5311</strain>
    </source>
</reference>
<feature type="compositionally biased region" description="Polar residues" evidence="1">
    <location>
        <begin position="1"/>
        <end position="11"/>
    </location>
</feature>
<accession>A0A4U0UIZ4</accession>
<proteinExistence type="predicted"/>
<organism evidence="2 3">
    <name type="scientific">Friedmanniomyces endolithicus</name>
    <dbReference type="NCBI Taxonomy" id="329885"/>
    <lineage>
        <taxon>Eukaryota</taxon>
        <taxon>Fungi</taxon>
        <taxon>Dikarya</taxon>
        <taxon>Ascomycota</taxon>
        <taxon>Pezizomycotina</taxon>
        <taxon>Dothideomycetes</taxon>
        <taxon>Dothideomycetidae</taxon>
        <taxon>Mycosphaerellales</taxon>
        <taxon>Teratosphaeriaceae</taxon>
        <taxon>Friedmanniomyces</taxon>
    </lineage>
</organism>
<evidence type="ECO:0000313" key="3">
    <source>
        <dbReference type="Proteomes" id="UP000310066"/>
    </source>
</evidence>
<sequence>MASITNNNTMQYKPAEPMQASPSTAAAQENAHAGDCEAQQPKAPRTFLGMRGGGILLDMCACFICCECMDGCCHAIDDCCCC</sequence>
<comment type="caution">
    <text evidence="2">The sequence shown here is derived from an EMBL/GenBank/DDBJ whole genome shotgun (WGS) entry which is preliminary data.</text>
</comment>
<dbReference type="OrthoDB" id="3833019at2759"/>
<protein>
    <submittedName>
        <fullName evidence="2">Uncharacterized protein</fullName>
    </submittedName>
</protein>
<gene>
    <name evidence="2" type="ORF">B0A54_13131</name>
</gene>
<dbReference type="Proteomes" id="UP000310066">
    <property type="component" value="Unassembled WGS sequence"/>
</dbReference>
<evidence type="ECO:0000313" key="2">
    <source>
        <dbReference type="EMBL" id="TKA35544.1"/>
    </source>
</evidence>
<name>A0A4U0UIZ4_9PEZI</name>